<proteinExistence type="predicted"/>
<evidence type="ECO:0000259" key="1">
    <source>
        <dbReference type="PROSITE" id="PS51301"/>
    </source>
</evidence>
<sequence length="58" mass="6803">MIYMEPELLERVNTWLTPTFDNDTQDYIKNLIATNPKLLKESFYKNLEFGTGGMRGIM</sequence>
<evidence type="ECO:0000313" key="2">
    <source>
        <dbReference type="EMBL" id="HCY81014.1"/>
    </source>
</evidence>
<dbReference type="EMBL" id="DPRK01000089">
    <property type="protein sequence ID" value="HCY81014.1"/>
    <property type="molecule type" value="Genomic_DNA"/>
</dbReference>
<dbReference type="PROSITE" id="PS51301">
    <property type="entry name" value="KILA_N"/>
    <property type="match status" value="1"/>
</dbReference>
<comment type="caution">
    <text evidence="2">The sequence shown here is derived from an EMBL/GenBank/DDBJ whole genome shotgun (WGS) entry which is preliminary data.</text>
</comment>
<dbReference type="Proteomes" id="UP000263268">
    <property type="component" value="Unassembled WGS sequence"/>
</dbReference>
<feature type="domain" description="KilA-N" evidence="1">
    <location>
        <begin position="1"/>
        <end position="31"/>
    </location>
</feature>
<organism evidence="2 3">
    <name type="scientific">Xanthomarina gelatinilytica</name>
    <dbReference type="NCBI Taxonomy" id="1137281"/>
    <lineage>
        <taxon>Bacteria</taxon>
        <taxon>Pseudomonadati</taxon>
        <taxon>Bacteroidota</taxon>
        <taxon>Flavobacteriia</taxon>
        <taxon>Flavobacteriales</taxon>
        <taxon>Flavobacteriaceae</taxon>
        <taxon>Xanthomarina</taxon>
    </lineage>
</organism>
<dbReference type="InterPro" id="IPR017880">
    <property type="entry name" value="KilA_N"/>
</dbReference>
<reference evidence="2 3" key="1">
    <citation type="journal article" date="2018" name="Nat. Biotechnol.">
        <title>A standardized bacterial taxonomy based on genome phylogeny substantially revises the tree of life.</title>
        <authorList>
            <person name="Parks D.H."/>
            <person name="Chuvochina M."/>
            <person name="Waite D.W."/>
            <person name="Rinke C."/>
            <person name="Skarshewski A."/>
            <person name="Chaumeil P.A."/>
            <person name="Hugenholtz P."/>
        </authorList>
    </citation>
    <scope>NUCLEOTIDE SEQUENCE [LARGE SCALE GENOMIC DNA]</scope>
    <source>
        <strain evidence="2">UBA10227</strain>
    </source>
</reference>
<dbReference type="AlphaFoldDB" id="A0A3D6BQ68"/>
<protein>
    <submittedName>
        <fullName evidence="2">Phosphoglucomutase</fullName>
    </submittedName>
</protein>
<accession>A0A3D6BQ68</accession>
<feature type="non-terminal residue" evidence="2">
    <location>
        <position position="58"/>
    </location>
</feature>
<name>A0A3D6BQ68_9FLAO</name>
<evidence type="ECO:0000313" key="3">
    <source>
        <dbReference type="Proteomes" id="UP000263268"/>
    </source>
</evidence>
<gene>
    <name evidence="2" type="ORF">DHV22_05095</name>
</gene>